<keyword evidence="2 6" id="KW-0853">WD repeat</keyword>
<feature type="region of interest" description="Disordered" evidence="7">
    <location>
        <begin position="1"/>
        <end position="38"/>
    </location>
</feature>
<comment type="caution">
    <text evidence="9">The sequence shown here is derived from an EMBL/GenBank/DDBJ whole genome shotgun (WGS) entry which is preliminary data.</text>
</comment>
<dbReference type="PANTHER" id="PTHR45903:SF1">
    <property type="entry name" value="GLUTAMATE-RICH WD REPEAT-CONTAINING PROTEIN 1"/>
    <property type="match status" value="1"/>
</dbReference>
<dbReference type="PRINTS" id="PR00320">
    <property type="entry name" value="GPROTEINBRPT"/>
</dbReference>
<dbReference type="Gene3D" id="2.130.10.10">
    <property type="entry name" value="YVTN repeat-like/Quinoprotein amine dehydrogenase"/>
    <property type="match status" value="1"/>
</dbReference>
<protein>
    <recommendedName>
        <fullName evidence="5">Glutamate-rich WD repeat-containing protein 1</fullName>
    </recommendedName>
</protein>
<comment type="subcellular location">
    <subcellularLocation>
        <location evidence="1">Nucleus</location>
    </subcellularLocation>
</comment>
<evidence type="ECO:0000256" key="2">
    <source>
        <dbReference type="ARBA" id="ARBA00022574"/>
    </source>
</evidence>
<gene>
    <name evidence="9" type="ORF">WA026_017412</name>
</gene>
<dbReference type="InterPro" id="IPR036322">
    <property type="entry name" value="WD40_repeat_dom_sf"/>
</dbReference>
<feature type="domain" description="Histone-binding protein RBBP4-like N-terminal" evidence="8">
    <location>
        <begin position="46"/>
        <end position="113"/>
    </location>
</feature>
<evidence type="ECO:0000259" key="8">
    <source>
        <dbReference type="Pfam" id="PF12265"/>
    </source>
</evidence>
<evidence type="ECO:0000313" key="9">
    <source>
        <dbReference type="EMBL" id="KAK9891928.1"/>
    </source>
</evidence>
<evidence type="ECO:0000256" key="6">
    <source>
        <dbReference type="PROSITE-ProRule" id="PRU00221"/>
    </source>
</evidence>
<accession>A0AAW1VE98</accession>
<dbReference type="InterPro" id="IPR019775">
    <property type="entry name" value="WD40_repeat_CS"/>
</dbReference>
<dbReference type="InterPro" id="IPR022052">
    <property type="entry name" value="Histone-bd_RBBP4-like_N"/>
</dbReference>
<dbReference type="SMART" id="SM00320">
    <property type="entry name" value="WD40"/>
    <property type="match status" value="5"/>
</dbReference>
<evidence type="ECO:0000256" key="4">
    <source>
        <dbReference type="ARBA" id="ARBA00023242"/>
    </source>
</evidence>
<feature type="compositionally biased region" description="Acidic residues" evidence="7">
    <location>
        <begin position="1"/>
        <end position="28"/>
    </location>
</feature>
<feature type="region of interest" description="Disordered" evidence="7">
    <location>
        <begin position="119"/>
        <end position="138"/>
    </location>
</feature>
<dbReference type="PROSITE" id="PS50294">
    <property type="entry name" value="WD_REPEATS_REGION"/>
    <property type="match status" value="3"/>
</dbReference>
<reference evidence="9 10" key="1">
    <citation type="submission" date="2023-03" db="EMBL/GenBank/DDBJ databases">
        <title>Genome insight into feeding habits of ladybird beetles.</title>
        <authorList>
            <person name="Li H.-S."/>
            <person name="Huang Y.-H."/>
            <person name="Pang H."/>
        </authorList>
    </citation>
    <scope>NUCLEOTIDE SEQUENCE [LARGE SCALE GENOMIC DNA]</scope>
    <source>
        <strain evidence="9">SYSU_2023b</strain>
        <tissue evidence="9">Whole body</tissue>
    </source>
</reference>
<feature type="compositionally biased region" description="Acidic residues" evidence="7">
    <location>
        <begin position="120"/>
        <end position="135"/>
    </location>
</feature>
<organism evidence="9 10">
    <name type="scientific">Henosepilachna vigintioctopunctata</name>
    <dbReference type="NCBI Taxonomy" id="420089"/>
    <lineage>
        <taxon>Eukaryota</taxon>
        <taxon>Metazoa</taxon>
        <taxon>Ecdysozoa</taxon>
        <taxon>Arthropoda</taxon>
        <taxon>Hexapoda</taxon>
        <taxon>Insecta</taxon>
        <taxon>Pterygota</taxon>
        <taxon>Neoptera</taxon>
        <taxon>Endopterygota</taxon>
        <taxon>Coleoptera</taxon>
        <taxon>Polyphaga</taxon>
        <taxon>Cucujiformia</taxon>
        <taxon>Coccinelloidea</taxon>
        <taxon>Coccinellidae</taxon>
        <taxon>Epilachninae</taxon>
        <taxon>Epilachnini</taxon>
        <taxon>Henosepilachna</taxon>
    </lineage>
</organism>
<dbReference type="GO" id="GO:0042254">
    <property type="term" value="P:ribosome biogenesis"/>
    <property type="evidence" value="ECO:0007669"/>
    <property type="project" value="TreeGrafter"/>
</dbReference>
<evidence type="ECO:0000256" key="5">
    <source>
        <dbReference type="ARBA" id="ARBA00040876"/>
    </source>
</evidence>
<feature type="repeat" description="WD" evidence="6">
    <location>
        <begin position="304"/>
        <end position="338"/>
    </location>
</feature>
<keyword evidence="3" id="KW-0677">Repeat</keyword>
<dbReference type="InterPro" id="IPR020472">
    <property type="entry name" value="WD40_PAC1"/>
</dbReference>
<feature type="repeat" description="WD" evidence="6">
    <location>
        <begin position="349"/>
        <end position="384"/>
    </location>
</feature>
<evidence type="ECO:0000256" key="7">
    <source>
        <dbReference type="SAM" id="MobiDB-lite"/>
    </source>
</evidence>
<evidence type="ECO:0000256" key="1">
    <source>
        <dbReference type="ARBA" id="ARBA00004123"/>
    </source>
</evidence>
<dbReference type="PANTHER" id="PTHR45903">
    <property type="entry name" value="GLUTAMATE-RICH WD REPEAT-CONTAINING PROTEIN 1"/>
    <property type="match status" value="1"/>
</dbReference>
<dbReference type="GO" id="GO:0005730">
    <property type="term" value="C:nucleolus"/>
    <property type="evidence" value="ECO:0007669"/>
    <property type="project" value="TreeGrafter"/>
</dbReference>
<sequence>MSDIEENMDVSSGESDDDIDNTLNEEDNANTKKEVYLPGKPLDEGEELVCDETAYVMLHQAQTGAPCLSFDIIEDKLGHNRETFPLTAYIVGGTQAQKNHPNNIIVMKLHNLHKTIKSNEEDEDDNELSDDEDEVQQPNMVPASIKHIGGVNRIRSYNYKDTALVASWSELGRVHIFNINEQMQAVDNSQLLTEYNKQNKSNTVKPLYTFSGHQKEGFAMDWCNSMPGVLATGDCRRDIHIWKPAESKNWIVDQRPLIGHTDSVEDLQWSPSERHVLASCSVDRSIRIWDTRAQPNQACMLFVNEAHSNDINVISWNKNEPFIVSGGDDAFLNVWDLRKFKEKIPIATFKHHSGSVTTVEWHPTDSAVFASGGADNQIVLWDLSVEKDNEISNEIAGLPPQLLFIHQGQDNIKELHWHQQLPGVIISTAESGLNIFRTISV</sequence>
<dbReference type="PROSITE" id="PS50082">
    <property type="entry name" value="WD_REPEATS_2"/>
    <property type="match status" value="3"/>
</dbReference>
<proteinExistence type="predicted"/>
<dbReference type="InterPro" id="IPR015943">
    <property type="entry name" value="WD40/YVTN_repeat-like_dom_sf"/>
</dbReference>
<name>A0AAW1VE98_9CUCU</name>
<evidence type="ECO:0000256" key="3">
    <source>
        <dbReference type="ARBA" id="ARBA00022737"/>
    </source>
</evidence>
<evidence type="ECO:0000313" key="10">
    <source>
        <dbReference type="Proteomes" id="UP001431783"/>
    </source>
</evidence>
<dbReference type="InterPro" id="IPR001680">
    <property type="entry name" value="WD40_rpt"/>
</dbReference>
<keyword evidence="4" id="KW-0539">Nucleus</keyword>
<feature type="repeat" description="WD" evidence="6">
    <location>
        <begin position="257"/>
        <end position="292"/>
    </location>
</feature>
<dbReference type="Pfam" id="PF12265">
    <property type="entry name" value="CAF1C_H4-bd"/>
    <property type="match status" value="1"/>
</dbReference>
<dbReference type="AlphaFoldDB" id="A0AAW1VE98"/>
<dbReference type="EMBL" id="JARQZJ010000131">
    <property type="protein sequence ID" value="KAK9891928.1"/>
    <property type="molecule type" value="Genomic_DNA"/>
</dbReference>
<dbReference type="SUPFAM" id="SSF50978">
    <property type="entry name" value="WD40 repeat-like"/>
    <property type="match status" value="1"/>
</dbReference>
<dbReference type="Pfam" id="PF00400">
    <property type="entry name" value="WD40"/>
    <property type="match status" value="3"/>
</dbReference>
<keyword evidence="10" id="KW-1185">Reference proteome</keyword>
<dbReference type="Proteomes" id="UP001431783">
    <property type="component" value="Unassembled WGS sequence"/>
</dbReference>
<dbReference type="PROSITE" id="PS00678">
    <property type="entry name" value="WD_REPEATS_1"/>
    <property type="match status" value="2"/>
</dbReference>
<dbReference type="InterPro" id="IPR051972">
    <property type="entry name" value="Glutamate-rich_WD_repeat"/>
</dbReference>